<protein>
    <submittedName>
        <fullName evidence="3">Alpha/Beta hydrolase protein</fullName>
    </submittedName>
</protein>
<keyword evidence="1 3" id="KW-0378">Hydrolase</keyword>
<evidence type="ECO:0000313" key="3">
    <source>
        <dbReference type="EMBL" id="KAF9458520.1"/>
    </source>
</evidence>
<name>A0A9P5XXC2_9AGAR</name>
<dbReference type="PANTHER" id="PTHR48081">
    <property type="entry name" value="AB HYDROLASE SUPERFAMILY PROTEIN C4A8.06C"/>
    <property type="match status" value="1"/>
</dbReference>
<dbReference type="OrthoDB" id="408631at2759"/>
<accession>A0A9P5XXC2</accession>
<evidence type="ECO:0000313" key="4">
    <source>
        <dbReference type="Proteomes" id="UP000807353"/>
    </source>
</evidence>
<dbReference type="GO" id="GO:0016787">
    <property type="term" value="F:hydrolase activity"/>
    <property type="evidence" value="ECO:0007669"/>
    <property type="project" value="UniProtKB-KW"/>
</dbReference>
<dbReference type="AlphaFoldDB" id="A0A9P5XXC2"/>
<dbReference type="SUPFAM" id="SSF53474">
    <property type="entry name" value="alpha/beta-Hydrolases"/>
    <property type="match status" value="1"/>
</dbReference>
<dbReference type="InterPro" id="IPR029058">
    <property type="entry name" value="AB_hydrolase_fold"/>
</dbReference>
<reference evidence="3" key="1">
    <citation type="submission" date="2020-11" db="EMBL/GenBank/DDBJ databases">
        <authorList>
            <consortium name="DOE Joint Genome Institute"/>
            <person name="Ahrendt S."/>
            <person name="Riley R."/>
            <person name="Andreopoulos W."/>
            <person name="Labutti K."/>
            <person name="Pangilinan J."/>
            <person name="Ruiz-Duenas F.J."/>
            <person name="Barrasa J.M."/>
            <person name="Sanchez-Garcia M."/>
            <person name="Camarero S."/>
            <person name="Miyauchi S."/>
            <person name="Serrano A."/>
            <person name="Linde D."/>
            <person name="Babiker R."/>
            <person name="Drula E."/>
            <person name="Ayuso-Fernandez I."/>
            <person name="Pacheco R."/>
            <person name="Padilla G."/>
            <person name="Ferreira P."/>
            <person name="Barriuso J."/>
            <person name="Kellner H."/>
            <person name="Castanera R."/>
            <person name="Alfaro M."/>
            <person name="Ramirez L."/>
            <person name="Pisabarro A.G."/>
            <person name="Kuo A."/>
            <person name="Tritt A."/>
            <person name="Lipzen A."/>
            <person name="He G."/>
            <person name="Yan M."/>
            <person name="Ng V."/>
            <person name="Cullen D."/>
            <person name="Martin F."/>
            <person name="Rosso M.-N."/>
            <person name="Henrissat B."/>
            <person name="Hibbett D."/>
            <person name="Martinez A.T."/>
            <person name="Grigoriev I.V."/>
        </authorList>
    </citation>
    <scope>NUCLEOTIDE SEQUENCE</scope>
    <source>
        <strain evidence="3">CBS 247.69</strain>
    </source>
</reference>
<feature type="domain" description="BD-FAE-like" evidence="2">
    <location>
        <begin position="26"/>
        <end position="168"/>
    </location>
</feature>
<organism evidence="3 4">
    <name type="scientific">Collybia nuda</name>
    <dbReference type="NCBI Taxonomy" id="64659"/>
    <lineage>
        <taxon>Eukaryota</taxon>
        <taxon>Fungi</taxon>
        <taxon>Dikarya</taxon>
        <taxon>Basidiomycota</taxon>
        <taxon>Agaricomycotina</taxon>
        <taxon>Agaricomycetes</taxon>
        <taxon>Agaricomycetidae</taxon>
        <taxon>Agaricales</taxon>
        <taxon>Tricholomatineae</taxon>
        <taxon>Clitocybaceae</taxon>
        <taxon>Collybia</taxon>
    </lineage>
</organism>
<dbReference type="PANTHER" id="PTHR48081:SF3">
    <property type="entry name" value="ALPHA_BETA HYDROLASE FOLD-3 DOMAIN-CONTAINING PROTEIN"/>
    <property type="match status" value="1"/>
</dbReference>
<dbReference type="InterPro" id="IPR050300">
    <property type="entry name" value="GDXG_lipolytic_enzyme"/>
</dbReference>
<dbReference type="EMBL" id="MU150338">
    <property type="protein sequence ID" value="KAF9458520.1"/>
    <property type="molecule type" value="Genomic_DNA"/>
</dbReference>
<dbReference type="Pfam" id="PF20434">
    <property type="entry name" value="BD-FAE"/>
    <property type="match status" value="1"/>
</dbReference>
<keyword evidence="4" id="KW-1185">Reference proteome</keyword>
<comment type="caution">
    <text evidence="3">The sequence shown here is derived from an EMBL/GenBank/DDBJ whole genome shotgun (WGS) entry which is preliminary data.</text>
</comment>
<evidence type="ECO:0000259" key="2">
    <source>
        <dbReference type="Pfam" id="PF20434"/>
    </source>
</evidence>
<dbReference type="Proteomes" id="UP000807353">
    <property type="component" value="Unassembled WGS sequence"/>
</dbReference>
<dbReference type="Gene3D" id="3.40.50.1820">
    <property type="entry name" value="alpha/beta hydrolase"/>
    <property type="match status" value="1"/>
</dbReference>
<dbReference type="InterPro" id="IPR049492">
    <property type="entry name" value="BD-FAE-like_dom"/>
</dbReference>
<gene>
    <name evidence="3" type="ORF">BDZ94DRAFT_1270462</name>
</gene>
<proteinExistence type="predicted"/>
<evidence type="ECO:0000256" key="1">
    <source>
        <dbReference type="ARBA" id="ARBA00022801"/>
    </source>
</evidence>
<sequence>MSDSKANYPTPLELVYKCVNGIAIPMDVYVPERSTRENPAPVLLWWHGGGLLQGTRKALSPHMLTAPAVHGLCVVSVDYRLAPQTRFPGILADCKDAMDFIRSETFAKATGNRVNSSKLVLSGSSAGGWLSLLCGTGIGYEECGLERPAPVTGIAAFYPITDLLDSFWTTKQSPVSYVGRKIEHSEIAPFIDPSGPKTTASPLDGKRSMFYPYMLQEAILSSLLLDGTSIPPISFSVAQSLKSGRFTPPPTYIVHGTKDDKVPHKQATDVVAALKEINAHIIYEELEGLDHNFDKDASYGMDIMYDFILKVVKK</sequence>